<dbReference type="Gene3D" id="1.10.510.10">
    <property type="entry name" value="Transferase(Phosphotransferase) domain 1"/>
    <property type="match status" value="1"/>
</dbReference>
<proteinExistence type="predicted"/>
<feature type="compositionally biased region" description="Basic residues" evidence="4">
    <location>
        <begin position="440"/>
        <end position="451"/>
    </location>
</feature>
<feature type="region of interest" description="Disordered" evidence="4">
    <location>
        <begin position="438"/>
        <end position="497"/>
    </location>
</feature>
<dbReference type="PROSITE" id="PS51392">
    <property type="entry name" value="KEN"/>
    <property type="match status" value="1"/>
</dbReference>
<dbReference type="FunFam" id="1.20.1440.180:FF:000012">
    <property type="entry name" value="Predicted protein"/>
    <property type="match status" value="1"/>
</dbReference>
<dbReference type="GeneTree" id="ENSGT00940000165054"/>
<accession>A0A8C1EZP6</accession>
<dbReference type="InterPro" id="IPR002110">
    <property type="entry name" value="Ankyrin_rpt"/>
</dbReference>
<feature type="compositionally biased region" description="Polar residues" evidence="4">
    <location>
        <begin position="475"/>
        <end position="491"/>
    </location>
</feature>
<sequence length="908" mass="103813">MEFQIPMPFSHPLQIPIPIPIPAVQRKTDALIQCIIDNKEQRLRRLLRGKDVNGLYPSEDWNDDVTPLTAAVLCFNEVICSYLLEESADPNKPSTNGRTPLHYAAFTTGVPLSIVKRLLAAKANPNGHGLQILSPLQCAVDRDREDIVKALIEAGASPDSNYGVNPELDKKVERMINQLSSQGEVFEKVHLFFSLSCAVRTKNQTEVYRIYNKHFFQEDPFNHIILFEVYYGVIGQGVEQYHQSAIKWLKDTKSTDRYIEGVIKRFPKIPQNYCLNPLNCLNVALCISKSIFPQVFSDLVSILTNSLQHSGNPQGERVNHLILKILNVMMQKTSQQKLGLNHSVYGKLCKSLLPLTRPDYSSLIGVWTYGLFACINDIAPEPVALCGLSPIPEMILNTAEIEMDEVMKRKLHKLDESLRHPAGLSAVDSLCEETAALSTSRKKKKKRKKKKIQQEVESQESEQQDKEDPVETSIEESNSSVQPLTLENPNISRRWHQTSHRWRSKIEKLANIDTSRTNRLPGLTLVLDPEFLIANGSDGTQVFLGLRDDGTEVAVKRMIRFNYQVLKNEEQFLRLPELDDPSIVRYVDFAEDDNFGYLVLQLCEYTLDEYIQDHLPDDSAERSLILKKLVKEVLCSLQVLHNQQSRVVHRDIKPQNVLIDIKGKARLADFGISRRFKQSETTLRTSIAGTRCWKAKETIKDKVNTNYKRSSDIQVAGMLVYYILSGGQHPFGEDVDCEYNISRGRYSLEHLDDDVAKDLVEWMINENANERPTVEQTLAHPFFWTDERRVWYLKILGSEKEAENCRNADEELLNAIAKYTEGKSFSEWKNKLPSELVQKLDGKKKPYPENTLGLLRFIRNLHEHYKDDAVKINLMDLFPDLFGTVYMFAKERGWNSRESVIMDINSAS</sequence>
<dbReference type="Pfam" id="PF00069">
    <property type="entry name" value="Pkinase"/>
    <property type="match status" value="1"/>
</dbReference>
<keyword evidence="2" id="KW-0067">ATP-binding</keyword>
<dbReference type="Pfam" id="PF06479">
    <property type="entry name" value="Ribonuc_2-5A"/>
    <property type="match status" value="1"/>
</dbReference>
<dbReference type="GO" id="GO:0004674">
    <property type="term" value="F:protein serine/threonine kinase activity"/>
    <property type="evidence" value="ECO:0007669"/>
    <property type="project" value="InterPro"/>
</dbReference>
<dbReference type="PROSITE" id="PS50297">
    <property type="entry name" value="ANK_REP_REGION"/>
    <property type="match status" value="1"/>
</dbReference>
<dbReference type="InterPro" id="IPR045133">
    <property type="entry name" value="IRE1/2-like"/>
</dbReference>
<dbReference type="SUPFAM" id="SSF56112">
    <property type="entry name" value="Protein kinase-like (PK-like)"/>
    <property type="match status" value="1"/>
</dbReference>
<dbReference type="InterPro" id="IPR038357">
    <property type="entry name" value="KEN_sf"/>
</dbReference>
<dbReference type="PROSITE" id="PS00108">
    <property type="entry name" value="PROTEIN_KINASE_ST"/>
    <property type="match status" value="1"/>
</dbReference>
<evidence type="ECO:0000313" key="7">
    <source>
        <dbReference type="Ensembl" id="ENSCCRP00000080979.2"/>
    </source>
</evidence>
<dbReference type="SMART" id="SM00220">
    <property type="entry name" value="S_TKc"/>
    <property type="match status" value="1"/>
</dbReference>
<dbReference type="InterPro" id="IPR036770">
    <property type="entry name" value="Ankyrin_rpt-contain_sf"/>
</dbReference>
<evidence type="ECO:0000256" key="4">
    <source>
        <dbReference type="SAM" id="MobiDB-lite"/>
    </source>
</evidence>
<dbReference type="PANTHER" id="PTHR13954">
    <property type="entry name" value="IRE1-RELATED"/>
    <property type="match status" value="1"/>
</dbReference>
<keyword evidence="3" id="KW-0040">ANK repeat</keyword>
<dbReference type="GO" id="GO:0004521">
    <property type="term" value="F:RNA endonuclease activity"/>
    <property type="evidence" value="ECO:0007669"/>
    <property type="project" value="InterPro"/>
</dbReference>
<dbReference type="Pfam" id="PF12796">
    <property type="entry name" value="Ank_2"/>
    <property type="match status" value="1"/>
</dbReference>
<evidence type="ECO:0000256" key="1">
    <source>
        <dbReference type="ARBA" id="ARBA00022741"/>
    </source>
</evidence>
<dbReference type="GO" id="GO:0036498">
    <property type="term" value="P:IRE1-mediated unfolded protein response"/>
    <property type="evidence" value="ECO:0007669"/>
    <property type="project" value="TreeGrafter"/>
</dbReference>
<reference evidence="7" key="1">
    <citation type="submission" date="2025-08" db="UniProtKB">
        <authorList>
            <consortium name="Ensembl"/>
        </authorList>
    </citation>
    <scope>IDENTIFICATION</scope>
</reference>
<dbReference type="Pfam" id="PF00023">
    <property type="entry name" value="Ank"/>
    <property type="match status" value="1"/>
</dbReference>
<reference evidence="7" key="2">
    <citation type="submission" date="2025-09" db="UniProtKB">
        <authorList>
            <consortium name="Ensembl"/>
        </authorList>
    </citation>
    <scope>IDENTIFICATION</scope>
</reference>
<dbReference type="Gene3D" id="1.20.1440.180">
    <property type="entry name" value="KEN domain"/>
    <property type="match status" value="1"/>
</dbReference>
<evidence type="ECO:0000256" key="2">
    <source>
        <dbReference type="ARBA" id="ARBA00022840"/>
    </source>
</evidence>
<feature type="repeat" description="ANK" evidence="3">
    <location>
        <begin position="96"/>
        <end position="126"/>
    </location>
</feature>
<dbReference type="InterPro" id="IPR011009">
    <property type="entry name" value="Kinase-like_dom_sf"/>
</dbReference>
<evidence type="ECO:0000313" key="8">
    <source>
        <dbReference type="Proteomes" id="UP001108240"/>
    </source>
</evidence>
<dbReference type="PANTHER" id="PTHR13954:SF28">
    <property type="match status" value="1"/>
</dbReference>
<evidence type="ECO:0000256" key="3">
    <source>
        <dbReference type="PROSITE-ProRule" id="PRU00023"/>
    </source>
</evidence>
<dbReference type="SMART" id="SM00248">
    <property type="entry name" value="ANK"/>
    <property type="match status" value="3"/>
</dbReference>
<dbReference type="GO" id="GO:0051082">
    <property type="term" value="F:unfolded protein binding"/>
    <property type="evidence" value="ECO:0007669"/>
    <property type="project" value="TreeGrafter"/>
</dbReference>
<dbReference type="PROSITE" id="PS50011">
    <property type="entry name" value="PROTEIN_KINASE_DOM"/>
    <property type="match status" value="1"/>
</dbReference>
<dbReference type="Gene3D" id="1.25.40.20">
    <property type="entry name" value="Ankyrin repeat-containing domain"/>
    <property type="match status" value="1"/>
</dbReference>
<evidence type="ECO:0000259" key="5">
    <source>
        <dbReference type="PROSITE" id="PS50011"/>
    </source>
</evidence>
<dbReference type="GO" id="GO:0006397">
    <property type="term" value="P:mRNA processing"/>
    <property type="evidence" value="ECO:0007669"/>
    <property type="project" value="InterPro"/>
</dbReference>
<evidence type="ECO:0000259" key="6">
    <source>
        <dbReference type="PROSITE" id="PS51392"/>
    </source>
</evidence>
<protein>
    <submittedName>
        <fullName evidence="7">Uncharacterized protein</fullName>
    </submittedName>
</protein>
<dbReference type="InterPro" id="IPR008271">
    <property type="entry name" value="Ser/Thr_kinase_AS"/>
</dbReference>
<dbReference type="SUPFAM" id="SSF48403">
    <property type="entry name" value="Ankyrin repeat"/>
    <property type="match status" value="1"/>
</dbReference>
<name>A0A8C1EZP6_CYPCA</name>
<keyword evidence="1" id="KW-0547">Nucleotide-binding</keyword>
<dbReference type="GO" id="GO:0070059">
    <property type="term" value="P:intrinsic apoptotic signaling pathway in response to endoplasmic reticulum stress"/>
    <property type="evidence" value="ECO:0007669"/>
    <property type="project" value="TreeGrafter"/>
</dbReference>
<dbReference type="InterPro" id="IPR010513">
    <property type="entry name" value="KEN_dom"/>
</dbReference>
<dbReference type="InterPro" id="IPR000719">
    <property type="entry name" value="Prot_kinase_dom"/>
</dbReference>
<dbReference type="Ensembl" id="ENSCCRT00000087873.2">
    <property type="protein sequence ID" value="ENSCCRP00000080979.2"/>
    <property type="gene ID" value="ENSCCRG00000043972.2"/>
</dbReference>
<dbReference type="OMA" id="HAYIANP"/>
<dbReference type="PROSITE" id="PS50088">
    <property type="entry name" value="ANK_REPEAT"/>
    <property type="match status" value="1"/>
</dbReference>
<dbReference type="AlphaFoldDB" id="A0A8C1EZP6"/>
<feature type="domain" description="Protein kinase" evidence="5">
    <location>
        <begin position="527"/>
        <end position="783"/>
    </location>
</feature>
<dbReference type="Proteomes" id="UP001108240">
    <property type="component" value="Unplaced"/>
</dbReference>
<dbReference type="GO" id="GO:1990604">
    <property type="term" value="C:IRE1-TRAF2-ASK1 complex"/>
    <property type="evidence" value="ECO:0007669"/>
    <property type="project" value="TreeGrafter"/>
</dbReference>
<feature type="domain" description="KEN" evidence="6">
    <location>
        <begin position="786"/>
        <end position="908"/>
    </location>
</feature>
<keyword evidence="8" id="KW-1185">Reference proteome</keyword>
<dbReference type="GO" id="GO:0005524">
    <property type="term" value="F:ATP binding"/>
    <property type="evidence" value="ECO:0007669"/>
    <property type="project" value="UniProtKB-KW"/>
</dbReference>
<organism evidence="7 8">
    <name type="scientific">Cyprinus carpio carpio</name>
    <dbReference type="NCBI Taxonomy" id="630221"/>
    <lineage>
        <taxon>Eukaryota</taxon>
        <taxon>Metazoa</taxon>
        <taxon>Chordata</taxon>
        <taxon>Craniata</taxon>
        <taxon>Vertebrata</taxon>
        <taxon>Euteleostomi</taxon>
        <taxon>Actinopterygii</taxon>
        <taxon>Neopterygii</taxon>
        <taxon>Teleostei</taxon>
        <taxon>Ostariophysi</taxon>
        <taxon>Cypriniformes</taxon>
        <taxon>Cyprinidae</taxon>
        <taxon>Cyprininae</taxon>
        <taxon>Cyprinus</taxon>
    </lineage>
</organism>